<dbReference type="EMBL" id="FMWP01000018">
    <property type="protein sequence ID" value="SCZ92302.1"/>
    <property type="molecule type" value="Genomic_DNA"/>
</dbReference>
<proteinExistence type="predicted"/>
<accession>A0A2X0LFE1</accession>
<reference evidence="2" key="1">
    <citation type="submission" date="2016-10" db="EMBL/GenBank/DDBJ databases">
        <authorList>
            <person name="Jeantristanb JTB J.-T."/>
            <person name="Ricardo R."/>
        </authorList>
    </citation>
    <scope>NUCLEOTIDE SEQUENCE [LARGE SCALE GENOMIC DNA]</scope>
</reference>
<sequence length="68" mass="7969">MRTLCAIAFQPHKPIESESHALGRVKRVMYSCFGAPEDRNKKKYRGGGRQRECMQIDLCQGRRQRMTR</sequence>
<keyword evidence="2" id="KW-1185">Reference proteome</keyword>
<dbReference type="AlphaFoldDB" id="A0A2X0LFE1"/>
<organism evidence="1 2">
    <name type="scientific">Microbotryum saponariae</name>
    <dbReference type="NCBI Taxonomy" id="289078"/>
    <lineage>
        <taxon>Eukaryota</taxon>
        <taxon>Fungi</taxon>
        <taxon>Dikarya</taxon>
        <taxon>Basidiomycota</taxon>
        <taxon>Pucciniomycotina</taxon>
        <taxon>Microbotryomycetes</taxon>
        <taxon>Microbotryales</taxon>
        <taxon>Microbotryaceae</taxon>
        <taxon>Microbotryum</taxon>
    </lineage>
</organism>
<dbReference type="Proteomes" id="UP000249723">
    <property type="component" value="Unassembled WGS sequence"/>
</dbReference>
<gene>
    <name evidence="1" type="ORF">BZ3500_MVSOF-1268-A1-R1_CHR5-2G07772</name>
</gene>
<name>A0A2X0LFE1_9BASI</name>
<evidence type="ECO:0000313" key="2">
    <source>
        <dbReference type="Proteomes" id="UP000249723"/>
    </source>
</evidence>
<evidence type="ECO:0000313" key="1">
    <source>
        <dbReference type="EMBL" id="SCZ92302.1"/>
    </source>
</evidence>
<protein>
    <submittedName>
        <fullName evidence="1">BZ3500_MvSof-1268-A1-R1_Chr5-2g07772 protein</fullName>
    </submittedName>
</protein>